<dbReference type="AlphaFoldDB" id="A0A2G4R188"/>
<dbReference type="EMBL" id="LDWY01000065">
    <property type="protein sequence ID" value="PHY90311.1"/>
    <property type="molecule type" value="Genomic_DNA"/>
</dbReference>
<dbReference type="InterPro" id="IPR016037">
    <property type="entry name" value="DHQ_synth_AroB"/>
</dbReference>
<reference evidence="22" key="3">
    <citation type="submission" date="2019-07" db="EMBL/GenBank/DDBJ databases">
        <authorList>
            <person name="Miller W.G."/>
        </authorList>
    </citation>
    <scope>NUCLEOTIDE SEQUENCE</scope>
    <source>
        <strain evidence="22">52/13</strain>
    </source>
</reference>
<dbReference type="GO" id="GO:0005737">
    <property type="term" value="C:cytoplasm"/>
    <property type="evidence" value="ECO:0007669"/>
    <property type="project" value="UniProtKB-SubCell"/>
</dbReference>
<evidence type="ECO:0000259" key="21">
    <source>
        <dbReference type="Pfam" id="PF24621"/>
    </source>
</evidence>
<comment type="catalytic activity">
    <reaction evidence="1 19">
        <text>7-phospho-2-dehydro-3-deoxy-D-arabino-heptonate = 3-dehydroquinate + phosphate</text>
        <dbReference type="Rhea" id="RHEA:21968"/>
        <dbReference type="ChEBI" id="CHEBI:32364"/>
        <dbReference type="ChEBI" id="CHEBI:43474"/>
        <dbReference type="ChEBI" id="CHEBI:58394"/>
        <dbReference type="EC" id="4.2.3.4"/>
    </reaction>
</comment>
<comment type="cofactor">
    <cofactor evidence="3">
        <name>Zn(2+)</name>
        <dbReference type="ChEBI" id="CHEBI:29105"/>
    </cofactor>
</comment>
<comment type="cofactor">
    <cofactor evidence="19">
        <name>Co(2+)</name>
        <dbReference type="ChEBI" id="CHEBI:48828"/>
    </cofactor>
    <cofactor evidence="19">
        <name>Zn(2+)</name>
        <dbReference type="ChEBI" id="CHEBI:29105"/>
    </cofactor>
    <text evidence="19">Binds 1 divalent metal cation per subunit. Can use either Co(2+) or Zn(2+).</text>
</comment>
<feature type="binding site" evidence="19">
    <location>
        <begin position="59"/>
        <end position="64"/>
    </location>
    <ligand>
        <name>NAD(+)</name>
        <dbReference type="ChEBI" id="CHEBI:57540"/>
    </ligand>
</feature>
<keyword evidence="16 19" id="KW-0057">Aromatic amino acid biosynthesis</keyword>
<dbReference type="GO" id="GO:0008652">
    <property type="term" value="P:amino acid biosynthetic process"/>
    <property type="evidence" value="ECO:0007669"/>
    <property type="project" value="UniProtKB-KW"/>
</dbReference>
<keyword evidence="11 19" id="KW-0028">Amino-acid biosynthesis</keyword>
<name>A0A2G4R188_9BACT</name>
<feature type="binding site" evidence="19">
    <location>
        <begin position="157"/>
        <end position="160"/>
    </location>
    <ligand>
        <name>NAD(+)</name>
        <dbReference type="ChEBI" id="CHEBI:57540"/>
    </ligand>
</feature>
<feature type="binding site" evidence="19">
    <location>
        <begin position="117"/>
        <end position="118"/>
    </location>
    <ligand>
        <name>NAD(+)</name>
        <dbReference type="ChEBI" id="CHEBI:57540"/>
    </ligand>
</feature>
<evidence type="ECO:0000256" key="9">
    <source>
        <dbReference type="ARBA" id="ARBA00017684"/>
    </source>
</evidence>
<evidence type="ECO:0000256" key="15">
    <source>
        <dbReference type="ARBA" id="ARBA00023027"/>
    </source>
</evidence>
<evidence type="ECO:0000313" key="23">
    <source>
        <dbReference type="EMBL" id="PHY90311.1"/>
    </source>
</evidence>
<dbReference type="HAMAP" id="MF_00110">
    <property type="entry name" value="DHQ_synthase"/>
    <property type="match status" value="1"/>
</dbReference>
<evidence type="ECO:0000313" key="22">
    <source>
        <dbReference type="EMBL" id="MBS4241713.1"/>
    </source>
</evidence>
<dbReference type="Gene3D" id="1.20.1090.10">
    <property type="entry name" value="Dehydroquinate synthase-like - alpha domain"/>
    <property type="match status" value="1"/>
</dbReference>
<dbReference type="NCBIfam" id="TIGR01357">
    <property type="entry name" value="aroB"/>
    <property type="match status" value="1"/>
</dbReference>
<dbReference type="CDD" id="cd08195">
    <property type="entry name" value="DHQS"/>
    <property type="match status" value="1"/>
</dbReference>
<feature type="binding site" evidence="19">
    <location>
        <position position="172"/>
    </location>
    <ligand>
        <name>Zn(2+)</name>
        <dbReference type="ChEBI" id="CHEBI:29105"/>
    </ligand>
</feature>
<dbReference type="Pfam" id="PF24621">
    <property type="entry name" value="DHQS_C"/>
    <property type="match status" value="1"/>
</dbReference>
<dbReference type="GO" id="GO:0003856">
    <property type="term" value="F:3-dehydroquinate synthase activity"/>
    <property type="evidence" value="ECO:0007669"/>
    <property type="project" value="UniProtKB-UniRule"/>
</dbReference>
<evidence type="ECO:0000256" key="14">
    <source>
        <dbReference type="ARBA" id="ARBA00022833"/>
    </source>
</evidence>
<feature type="binding site" evidence="19">
    <location>
        <position position="130"/>
    </location>
    <ligand>
        <name>NAD(+)</name>
        <dbReference type="ChEBI" id="CHEBI:57540"/>
    </ligand>
</feature>
<evidence type="ECO:0000256" key="8">
    <source>
        <dbReference type="ARBA" id="ARBA00013031"/>
    </source>
</evidence>
<feature type="binding site" evidence="19">
    <location>
        <position position="139"/>
    </location>
    <ligand>
        <name>NAD(+)</name>
        <dbReference type="ChEBI" id="CHEBI:57540"/>
    </ligand>
</feature>
<dbReference type="Pfam" id="PF01761">
    <property type="entry name" value="DHQ_synthase"/>
    <property type="match status" value="1"/>
</dbReference>
<comment type="pathway">
    <text evidence="6 19">Metabolic intermediate biosynthesis; chorismate biosynthesis; chorismate from D-erythrose 4-phosphate and phosphoenolpyruvate: step 2/7.</text>
</comment>
<evidence type="ECO:0000256" key="4">
    <source>
        <dbReference type="ARBA" id="ARBA00003485"/>
    </source>
</evidence>
<evidence type="ECO:0000256" key="2">
    <source>
        <dbReference type="ARBA" id="ARBA00001911"/>
    </source>
</evidence>
<dbReference type="PIRSF" id="PIRSF001455">
    <property type="entry name" value="DHQ_synth"/>
    <property type="match status" value="1"/>
</dbReference>
<comment type="function">
    <text evidence="4 19">Catalyzes the conversion of 3-deoxy-D-arabino-heptulosonate 7-phosphate (DAHP) to dehydroquinate (DHQ).</text>
</comment>
<evidence type="ECO:0000259" key="20">
    <source>
        <dbReference type="Pfam" id="PF01761"/>
    </source>
</evidence>
<evidence type="ECO:0000256" key="7">
    <source>
        <dbReference type="ARBA" id="ARBA00005412"/>
    </source>
</evidence>
<evidence type="ECO:0000256" key="1">
    <source>
        <dbReference type="ARBA" id="ARBA00001393"/>
    </source>
</evidence>
<dbReference type="Proteomes" id="UP000237472">
    <property type="component" value="Unassembled WGS sequence"/>
</dbReference>
<dbReference type="FunFam" id="3.40.50.1970:FF:000007">
    <property type="entry name" value="Pentafunctional AROM polypeptide"/>
    <property type="match status" value="1"/>
</dbReference>
<evidence type="ECO:0000256" key="5">
    <source>
        <dbReference type="ARBA" id="ARBA00004496"/>
    </source>
</evidence>
<keyword evidence="13 19" id="KW-0547">Nucleotide-binding</keyword>
<organism evidence="23 24">
    <name type="scientific">Campylobacter vulpis</name>
    <dbReference type="NCBI Taxonomy" id="1655500"/>
    <lineage>
        <taxon>Bacteria</taxon>
        <taxon>Pseudomonadati</taxon>
        <taxon>Campylobacterota</taxon>
        <taxon>Epsilonproteobacteria</taxon>
        <taxon>Campylobacterales</taxon>
        <taxon>Campylobacteraceae</taxon>
        <taxon>Campylobacter</taxon>
    </lineage>
</organism>
<evidence type="ECO:0000256" key="18">
    <source>
        <dbReference type="ARBA" id="ARBA00023285"/>
    </source>
</evidence>
<dbReference type="InterPro" id="IPR050071">
    <property type="entry name" value="Dehydroquinate_synthase"/>
</dbReference>
<dbReference type="SUPFAM" id="SSF56796">
    <property type="entry name" value="Dehydroquinate synthase-like"/>
    <property type="match status" value="1"/>
</dbReference>
<feature type="binding site" evidence="19">
    <location>
        <position position="238"/>
    </location>
    <ligand>
        <name>Zn(2+)</name>
        <dbReference type="ChEBI" id="CHEBI:29105"/>
    </ligand>
</feature>
<dbReference type="UniPathway" id="UPA00053">
    <property type="reaction ID" value="UER00085"/>
</dbReference>
<dbReference type="Gene3D" id="3.40.50.1970">
    <property type="match status" value="1"/>
</dbReference>
<evidence type="ECO:0000256" key="19">
    <source>
        <dbReference type="HAMAP-Rule" id="MF_00110"/>
    </source>
</evidence>
<evidence type="ECO:0000256" key="13">
    <source>
        <dbReference type="ARBA" id="ARBA00022741"/>
    </source>
</evidence>
<feature type="domain" description="3-dehydroquinate synthase C-terminal" evidence="21">
    <location>
        <begin position="169"/>
        <end position="315"/>
    </location>
</feature>
<dbReference type="EMBL" id="VJYU01000042">
    <property type="protein sequence ID" value="MBS4241713.1"/>
    <property type="molecule type" value="Genomic_DNA"/>
</dbReference>
<reference evidence="24" key="2">
    <citation type="submission" date="2015-06" db="EMBL/GenBank/DDBJ databases">
        <authorList>
            <person name="Parisi A."/>
            <person name="Chiara M."/>
            <person name="Florio D."/>
            <person name="Miccolupo A."/>
            <person name="Manzari C."/>
            <person name="Mion D."/>
            <person name="Caruso M."/>
            <person name="D'erchia A.M."/>
            <person name="Zanoni R."/>
        </authorList>
    </citation>
    <scope>NUCLEOTIDE SEQUENCE [LARGE SCALE GENOMIC DNA]</scope>
    <source>
        <strain evidence="24">73/13</strain>
    </source>
</reference>
<evidence type="ECO:0000256" key="6">
    <source>
        <dbReference type="ARBA" id="ARBA00004661"/>
    </source>
</evidence>
<comment type="cofactor">
    <cofactor evidence="2 19">
        <name>NAD(+)</name>
        <dbReference type="ChEBI" id="CHEBI:57540"/>
    </cofactor>
</comment>
<evidence type="ECO:0000256" key="17">
    <source>
        <dbReference type="ARBA" id="ARBA00023239"/>
    </source>
</evidence>
<dbReference type="GO" id="GO:0000166">
    <property type="term" value="F:nucleotide binding"/>
    <property type="evidence" value="ECO:0007669"/>
    <property type="project" value="UniProtKB-KW"/>
</dbReference>
<keyword evidence="25" id="KW-1185">Reference proteome</keyword>
<dbReference type="InterPro" id="IPR030963">
    <property type="entry name" value="DHQ_synth_fam"/>
</dbReference>
<comment type="caution">
    <text evidence="23">The sequence shown here is derived from an EMBL/GenBank/DDBJ whole genome shotgun (WGS) entry which is preliminary data.</text>
</comment>
<comment type="subcellular location">
    <subcellularLocation>
        <location evidence="5 19">Cytoplasm</location>
    </subcellularLocation>
</comment>
<evidence type="ECO:0000256" key="16">
    <source>
        <dbReference type="ARBA" id="ARBA00023141"/>
    </source>
</evidence>
<evidence type="ECO:0000256" key="3">
    <source>
        <dbReference type="ARBA" id="ARBA00001947"/>
    </source>
</evidence>
<dbReference type="EC" id="4.2.3.4" evidence="8 19"/>
<evidence type="ECO:0000313" key="24">
    <source>
        <dbReference type="Proteomes" id="UP000237472"/>
    </source>
</evidence>
<evidence type="ECO:0000256" key="11">
    <source>
        <dbReference type="ARBA" id="ARBA00022605"/>
    </source>
</evidence>
<sequence length="350" mass="39416">MQVEVKVKNPYKVFINEGLNLNFKGKVAILTNPKIAGLHLKNLLEKIECEELFIISVKDGEEYKNLSTIEEILNQMCNSKLDRKSLLISFGGGVISDMGGFAASIYQRGIKFINIPTTLLACVDAAVGGKTGVNNHFGKNLIGTFYQPKAVYCESAFLRTLGQRELSAGLAEFIKMAIIFDANLLDFIEKIDAKNFLKAQCEDEIFIKIIAKSVELKAKIVSKDEKESGVRMLLNYGHTFAHIIENETHYKSYLHGEAVAIGMNMANHLSYELGLLSEEECERIKNLLQKFALPTYYKIENIHEFYQAFFLDKKSANHKIRFILPAPLGKGIIKEDVPKSILLKSLEHFI</sequence>
<evidence type="ECO:0000256" key="12">
    <source>
        <dbReference type="ARBA" id="ARBA00022723"/>
    </source>
</evidence>
<reference evidence="23" key="1">
    <citation type="submission" date="2015-06" db="EMBL/GenBank/DDBJ databases">
        <authorList>
            <person name="Hoefler B.C."/>
            <person name="Straight P.D."/>
        </authorList>
    </citation>
    <scope>NUCLEOTIDE SEQUENCE [LARGE SCALE GENOMIC DNA]</scope>
    <source>
        <strain evidence="23">73/13</strain>
    </source>
</reference>
<proteinExistence type="inferred from homology"/>
<keyword evidence="15 19" id="KW-0520">NAD</keyword>
<keyword evidence="10 19" id="KW-0963">Cytoplasm</keyword>
<evidence type="ECO:0000256" key="10">
    <source>
        <dbReference type="ARBA" id="ARBA00022490"/>
    </source>
</evidence>
<feature type="domain" description="3-dehydroquinate synthase N-terminal" evidence="20">
    <location>
        <begin position="55"/>
        <end position="167"/>
    </location>
</feature>
<feature type="binding site" evidence="19">
    <location>
        <position position="255"/>
    </location>
    <ligand>
        <name>Zn(2+)</name>
        <dbReference type="ChEBI" id="CHEBI:29105"/>
    </ligand>
</feature>
<keyword evidence="18 19" id="KW-0170">Cobalt</keyword>
<keyword evidence="17 19" id="KW-0456">Lyase</keyword>
<dbReference type="InterPro" id="IPR030960">
    <property type="entry name" value="DHQS/DOIS_N"/>
</dbReference>
<dbReference type="OrthoDB" id="9806583at2"/>
<dbReference type="PANTHER" id="PTHR43622:SF7">
    <property type="entry name" value="3-DEHYDROQUINATE SYNTHASE, CHLOROPLASTIC"/>
    <property type="match status" value="1"/>
</dbReference>
<reference evidence="22 25" key="4">
    <citation type="journal article" date="2021" name="Syst. Appl. Microbiol.">
        <title>nCampylobacter vulpis sp. nov. isolated from wild red foxes.</title>
        <authorList>
            <person name="Parisi A."/>
            <person name="Chiara M."/>
            <person name="Caffara M."/>
            <person name="Mion D."/>
            <person name="Miller W.G."/>
            <person name="Caruso M."/>
            <person name="Manzari C."/>
            <person name="Florio D."/>
            <person name="Capozzi L."/>
            <person name="D'Erchia A.M."/>
            <person name="Manzulli V."/>
            <person name="Zanoni R.G."/>
        </authorList>
    </citation>
    <scope>NUCLEOTIDE SEQUENCE [LARGE SCALE GENOMIC DNA]</scope>
    <source>
        <strain evidence="22 25">52/13</strain>
    </source>
</reference>
<dbReference type="GO" id="GO:0009073">
    <property type="term" value="P:aromatic amino acid family biosynthetic process"/>
    <property type="evidence" value="ECO:0007669"/>
    <property type="project" value="UniProtKB-KW"/>
</dbReference>
<evidence type="ECO:0000313" key="25">
    <source>
        <dbReference type="Proteomes" id="UP000811399"/>
    </source>
</evidence>
<dbReference type="PANTHER" id="PTHR43622">
    <property type="entry name" value="3-DEHYDROQUINATE SYNTHASE"/>
    <property type="match status" value="1"/>
</dbReference>
<gene>
    <name evidence="19" type="primary">aroB</name>
    <name evidence="23" type="ORF">AA994_05285</name>
    <name evidence="22" type="ORF">CVU5213_08305</name>
</gene>
<dbReference type="GO" id="GO:0046872">
    <property type="term" value="F:metal ion binding"/>
    <property type="evidence" value="ECO:0007669"/>
    <property type="project" value="UniProtKB-KW"/>
</dbReference>
<dbReference type="GO" id="GO:0009423">
    <property type="term" value="P:chorismate biosynthetic process"/>
    <property type="evidence" value="ECO:0007669"/>
    <property type="project" value="UniProtKB-UniRule"/>
</dbReference>
<protein>
    <recommendedName>
        <fullName evidence="9 19">3-dehydroquinate synthase</fullName>
        <shortName evidence="19">DHQS</shortName>
        <ecNumber evidence="8 19">4.2.3.4</ecNumber>
    </recommendedName>
</protein>
<dbReference type="RefSeq" id="WP_099461673.1">
    <property type="nucleotide sequence ID" value="NZ_LDWY01000065.1"/>
</dbReference>
<keyword evidence="12 19" id="KW-0479">Metal-binding</keyword>
<accession>A0A2G4R188</accession>
<comment type="similarity">
    <text evidence="7 19">Belongs to the sugar phosphate cyclases superfamily. Dehydroquinate synthase family.</text>
</comment>
<keyword evidence="14 19" id="KW-0862">Zinc</keyword>
<dbReference type="InterPro" id="IPR056179">
    <property type="entry name" value="DHQS_C"/>
</dbReference>
<dbReference type="Proteomes" id="UP000811399">
    <property type="component" value="Unassembled WGS sequence"/>
</dbReference>
<feature type="binding site" evidence="19">
    <location>
        <begin position="93"/>
        <end position="97"/>
    </location>
    <ligand>
        <name>NAD(+)</name>
        <dbReference type="ChEBI" id="CHEBI:57540"/>
    </ligand>
</feature>